<gene>
    <name evidence="1" type="ORF">ACFQ5T_05055</name>
</gene>
<name>A0ABW4H2Q4_9LACO</name>
<proteinExistence type="predicted"/>
<dbReference type="RefSeq" id="WP_225421266.1">
    <property type="nucleotide sequence ID" value="NZ_JBHTOM010000005.1"/>
</dbReference>
<reference evidence="2" key="1">
    <citation type="journal article" date="2019" name="Int. J. Syst. Evol. Microbiol.">
        <title>The Global Catalogue of Microorganisms (GCM) 10K type strain sequencing project: providing services to taxonomists for standard genome sequencing and annotation.</title>
        <authorList>
            <consortium name="The Broad Institute Genomics Platform"/>
            <consortium name="The Broad Institute Genome Sequencing Center for Infectious Disease"/>
            <person name="Wu L."/>
            <person name="Ma J."/>
        </authorList>
    </citation>
    <scope>NUCLEOTIDE SEQUENCE [LARGE SCALE GENOMIC DNA]</scope>
    <source>
        <strain evidence="2">CCM 8906</strain>
    </source>
</reference>
<dbReference type="EMBL" id="JBHTOM010000005">
    <property type="protein sequence ID" value="MFD1549054.1"/>
    <property type="molecule type" value="Genomic_DNA"/>
</dbReference>
<comment type="caution">
    <text evidence="1">The sequence shown here is derived from an EMBL/GenBank/DDBJ whole genome shotgun (WGS) entry which is preliminary data.</text>
</comment>
<keyword evidence="2" id="KW-1185">Reference proteome</keyword>
<accession>A0ABW4H2Q4</accession>
<protein>
    <submittedName>
        <fullName evidence="1">Uncharacterized protein</fullName>
    </submittedName>
</protein>
<evidence type="ECO:0000313" key="1">
    <source>
        <dbReference type="EMBL" id="MFD1549054.1"/>
    </source>
</evidence>
<sequence length="96" mass="11233">MYKYFHLIVISQFGNQALAYHYASLESEAVSTRWDTLMEKSKVQGPVYSLHMVKSASPDFKGIQERDPYFQKFEVFEDLDEFLDTVYHLAQKTNAI</sequence>
<dbReference type="Proteomes" id="UP001597195">
    <property type="component" value="Unassembled WGS sequence"/>
</dbReference>
<organism evidence="1 2">
    <name type="scientific">Levilactobacillus fuyuanensis</name>
    <dbReference type="NCBI Taxonomy" id="2486022"/>
    <lineage>
        <taxon>Bacteria</taxon>
        <taxon>Bacillati</taxon>
        <taxon>Bacillota</taxon>
        <taxon>Bacilli</taxon>
        <taxon>Lactobacillales</taxon>
        <taxon>Lactobacillaceae</taxon>
        <taxon>Levilactobacillus</taxon>
    </lineage>
</organism>
<evidence type="ECO:0000313" key="2">
    <source>
        <dbReference type="Proteomes" id="UP001597195"/>
    </source>
</evidence>